<dbReference type="Proteomes" id="UP001597062">
    <property type="component" value="Unassembled WGS sequence"/>
</dbReference>
<dbReference type="PANTHER" id="PTHR42852">
    <property type="entry name" value="THIOL:DISULFIDE INTERCHANGE PROTEIN DSBE"/>
    <property type="match status" value="1"/>
</dbReference>
<keyword evidence="7" id="KW-1185">Reference proteome</keyword>
<dbReference type="CDD" id="cd02966">
    <property type="entry name" value="TlpA_like_family"/>
    <property type="match status" value="1"/>
</dbReference>
<evidence type="ECO:0000256" key="1">
    <source>
        <dbReference type="ARBA" id="ARBA00004196"/>
    </source>
</evidence>
<dbReference type="RefSeq" id="WP_386107248.1">
    <property type="nucleotide sequence ID" value="NZ_JBHTJR010000045.1"/>
</dbReference>
<protein>
    <submittedName>
        <fullName evidence="6">TlpA family protein disulfide reductase</fullName>
    </submittedName>
</protein>
<evidence type="ECO:0000256" key="3">
    <source>
        <dbReference type="ARBA" id="ARBA00023157"/>
    </source>
</evidence>
<dbReference type="InterPro" id="IPR013740">
    <property type="entry name" value="Redoxin"/>
</dbReference>
<dbReference type="EMBL" id="JBHTJR010000045">
    <property type="protein sequence ID" value="MFD0993218.1"/>
    <property type="molecule type" value="Genomic_DNA"/>
</dbReference>
<dbReference type="Gene3D" id="3.40.30.10">
    <property type="entry name" value="Glutaredoxin"/>
    <property type="match status" value="1"/>
</dbReference>
<organism evidence="6 7">
    <name type="scientific">Tenacibaculum geojense</name>
    <dbReference type="NCBI Taxonomy" id="915352"/>
    <lineage>
        <taxon>Bacteria</taxon>
        <taxon>Pseudomonadati</taxon>
        <taxon>Bacteroidota</taxon>
        <taxon>Flavobacteriia</taxon>
        <taxon>Flavobacteriales</taxon>
        <taxon>Flavobacteriaceae</taxon>
        <taxon>Tenacibaculum</taxon>
    </lineage>
</organism>
<keyword evidence="2" id="KW-0201">Cytochrome c-type biogenesis</keyword>
<dbReference type="InterPro" id="IPR050553">
    <property type="entry name" value="Thioredoxin_ResA/DsbE_sf"/>
</dbReference>
<gene>
    <name evidence="6" type="ORF">ACFQ1U_08380</name>
</gene>
<evidence type="ECO:0000256" key="4">
    <source>
        <dbReference type="ARBA" id="ARBA00023284"/>
    </source>
</evidence>
<dbReference type="InterPro" id="IPR036249">
    <property type="entry name" value="Thioredoxin-like_sf"/>
</dbReference>
<accession>A0ABW3JRT2</accession>
<evidence type="ECO:0000256" key="2">
    <source>
        <dbReference type="ARBA" id="ARBA00022748"/>
    </source>
</evidence>
<keyword evidence="4" id="KW-0676">Redox-active center</keyword>
<dbReference type="Pfam" id="PF08534">
    <property type="entry name" value="Redoxin"/>
    <property type="match status" value="1"/>
</dbReference>
<keyword evidence="3" id="KW-1015">Disulfide bond</keyword>
<evidence type="ECO:0000313" key="6">
    <source>
        <dbReference type="EMBL" id="MFD0993218.1"/>
    </source>
</evidence>
<comment type="caution">
    <text evidence="6">The sequence shown here is derived from an EMBL/GenBank/DDBJ whole genome shotgun (WGS) entry which is preliminary data.</text>
</comment>
<dbReference type="PROSITE" id="PS51352">
    <property type="entry name" value="THIOREDOXIN_2"/>
    <property type="match status" value="1"/>
</dbReference>
<dbReference type="PANTHER" id="PTHR42852:SF6">
    <property type="entry name" value="THIOL:DISULFIDE INTERCHANGE PROTEIN DSBE"/>
    <property type="match status" value="1"/>
</dbReference>
<dbReference type="PROSITE" id="PS51257">
    <property type="entry name" value="PROKAR_LIPOPROTEIN"/>
    <property type="match status" value="1"/>
</dbReference>
<comment type="subcellular location">
    <subcellularLocation>
        <location evidence="1">Cell envelope</location>
    </subcellularLocation>
</comment>
<dbReference type="InterPro" id="IPR013766">
    <property type="entry name" value="Thioredoxin_domain"/>
</dbReference>
<evidence type="ECO:0000313" key="7">
    <source>
        <dbReference type="Proteomes" id="UP001597062"/>
    </source>
</evidence>
<evidence type="ECO:0000259" key="5">
    <source>
        <dbReference type="PROSITE" id="PS51352"/>
    </source>
</evidence>
<name>A0ABW3JRT2_9FLAO</name>
<dbReference type="SUPFAM" id="SSF52833">
    <property type="entry name" value="Thioredoxin-like"/>
    <property type="match status" value="1"/>
</dbReference>
<sequence length="161" mass="18607">MKQIFMYLVMALTSCSTENPVVFSEKALNDTFITQDSKKIRFEQIINQYKGKKVVIDVWASWCGDCIKGMPKLQQLQQDFPEVVYLFLSLDYTIDEWKFGIKKYQVQGAHYLMQSGWKGDFGSFLGLDWIPRYIVIDETGEIAVFKAVHADDERILGALKN</sequence>
<proteinExistence type="predicted"/>
<feature type="domain" description="Thioredoxin" evidence="5">
    <location>
        <begin position="21"/>
        <end position="161"/>
    </location>
</feature>
<reference evidence="7" key="1">
    <citation type="journal article" date="2019" name="Int. J. Syst. Evol. Microbiol.">
        <title>The Global Catalogue of Microorganisms (GCM) 10K type strain sequencing project: providing services to taxonomists for standard genome sequencing and annotation.</title>
        <authorList>
            <consortium name="The Broad Institute Genomics Platform"/>
            <consortium name="The Broad Institute Genome Sequencing Center for Infectious Disease"/>
            <person name="Wu L."/>
            <person name="Ma J."/>
        </authorList>
    </citation>
    <scope>NUCLEOTIDE SEQUENCE [LARGE SCALE GENOMIC DNA]</scope>
    <source>
        <strain evidence="7">CCUG 60527</strain>
    </source>
</reference>